<keyword evidence="2" id="KW-0560">Oxidoreductase</keyword>
<dbReference type="SUPFAM" id="SSF54665">
    <property type="entry name" value="CO dehydrogenase molybdoprotein N-domain-like"/>
    <property type="match status" value="1"/>
</dbReference>
<feature type="domain" description="Aldehyde oxidase/xanthine dehydrogenase a/b hammerhead" evidence="3">
    <location>
        <begin position="32"/>
        <end position="146"/>
    </location>
</feature>
<evidence type="ECO:0000259" key="3">
    <source>
        <dbReference type="SMART" id="SM01008"/>
    </source>
</evidence>
<sequence length="798" mass="85155">MNKDHRTDLSDVLRPKNVGAAMKRTEDPRLLTGFGEYTADRKPDQALHMAFLRSAQSHARIARVDTSAALEAPGVVAVLTAEGIAGDFKPVIPFSRMANYYATPILPLASGKVRHVGEAIAAVIATSRYLAEDALELIEVDYERLQPVAHAEAAVTEDAALLHEEAGTNVLVAREFKQGNVAADLAAAAVRVGGRFEMTRKAALAMEPRSYSAEYDKRRDALTLYTSSNIPGIVRDAISESLSLPGHRLRVVAPDVGGSFGSKGSLYPEELLICIAARKLRRSIKWTADRLEDVSSSSQAFAEIVDAEMGFDEHGIATSLQADVIGDVGAFSIYPWTCGLEPVQVVSFLPGPYKIRSYRGAVRGVATCKPPTGPYRGVGRPISTFVCERLMDMGARALKIDPLEIRRRNLVRAEEFPYRIASGIIWDRTGFIDCLEAAAEAAGYDQLRKQQSEVRKRGRLFGIGIASYAELTGIGSRIAVAPGMPINTGSETAKITIDSTGGITAAFGVASHGQGLETTLAQIIADDLGACFEDIRVIQGDSDEVPMSTGTYASRSAVLGGGAAKHASEILKGKIKRVASHLLEANADDLEVSQGKVAVLGTDRTVSFKQIAKAVYSDMKTLPVDAREELTASYTYDPINGTTAAATHIAAVEVDPATCFVKIHKFVVAEDCGRIINPMIVDGQVHGGVAQGIGAALFEELIYDDDGQLLSASLVDYVIPSAPEVPIMEVVHVESESAVSGGFRGMGEGGTIGAPAAIANAIADALSPLDIDVSVLPMTPERIFRLIQNAKHRAKEKS</sequence>
<reference evidence="4 5" key="1">
    <citation type="submission" date="2020-07" db="EMBL/GenBank/DDBJ databases">
        <title>Bradyrhizobium diversity isolated from nodules of indigenous legumes of Western Australia.</title>
        <authorList>
            <person name="Klepa M.S."/>
        </authorList>
    </citation>
    <scope>NUCLEOTIDE SEQUENCE [LARGE SCALE GENOMIC DNA]</scope>
    <source>
        <strain evidence="4 5">CNPSo 4010</strain>
    </source>
</reference>
<dbReference type="PANTHER" id="PTHR11908">
    <property type="entry name" value="XANTHINE DEHYDROGENASE"/>
    <property type="match status" value="1"/>
</dbReference>
<dbReference type="SUPFAM" id="SSF56003">
    <property type="entry name" value="Molybdenum cofactor-binding domain"/>
    <property type="match status" value="1"/>
</dbReference>
<dbReference type="Proteomes" id="UP000807370">
    <property type="component" value="Unassembled WGS sequence"/>
</dbReference>
<dbReference type="Gene3D" id="3.90.1170.50">
    <property type="entry name" value="Aldehyde oxidase/xanthine dehydrogenase, a/b hammerhead"/>
    <property type="match status" value="1"/>
</dbReference>
<dbReference type="PANTHER" id="PTHR11908:SF132">
    <property type="entry name" value="ALDEHYDE OXIDASE 1-RELATED"/>
    <property type="match status" value="1"/>
</dbReference>
<comment type="caution">
    <text evidence="4">The sequence shown here is derived from an EMBL/GenBank/DDBJ whole genome shotgun (WGS) entry which is preliminary data.</text>
</comment>
<organism evidence="4 5">
    <name type="scientific">Bradyrhizobium agreste</name>
    <dbReference type="NCBI Taxonomy" id="2751811"/>
    <lineage>
        <taxon>Bacteria</taxon>
        <taxon>Pseudomonadati</taxon>
        <taxon>Pseudomonadota</taxon>
        <taxon>Alphaproteobacteria</taxon>
        <taxon>Hyphomicrobiales</taxon>
        <taxon>Nitrobacteraceae</taxon>
        <taxon>Bradyrhizobium</taxon>
    </lineage>
</organism>
<evidence type="ECO:0000313" key="4">
    <source>
        <dbReference type="EMBL" id="MBH5399025.1"/>
    </source>
</evidence>
<dbReference type="EMBL" id="JACCHP010000008">
    <property type="protein sequence ID" value="MBH5399025.1"/>
    <property type="molecule type" value="Genomic_DNA"/>
</dbReference>
<accession>A0ABS0PPI6</accession>
<dbReference type="InterPro" id="IPR036856">
    <property type="entry name" value="Ald_Oxase/Xan_DH_a/b_sf"/>
</dbReference>
<evidence type="ECO:0000256" key="2">
    <source>
        <dbReference type="ARBA" id="ARBA00023002"/>
    </source>
</evidence>
<protein>
    <submittedName>
        <fullName evidence="4">Xanthine dehydrogenase family protein</fullName>
    </submittedName>
</protein>
<gene>
    <name evidence="4" type="ORF">HZZ13_14760</name>
</gene>
<dbReference type="SMART" id="SM01008">
    <property type="entry name" value="Ald_Xan_dh_C"/>
    <property type="match status" value="1"/>
</dbReference>
<proteinExistence type="predicted"/>
<dbReference type="InterPro" id="IPR016208">
    <property type="entry name" value="Ald_Oxase/xanthine_DH-like"/>
</dbReference>
<dbReference type="Gene3D" id="3.30.365.10">
    <property type="entry name" value="Aldehyde oxidase/xanthine dehydrogenase, molybdopterin binding domain"/>
    <property type="match status" value="4"/>
</dbReference>
<evidence type="ECO:0000313" key="5">
    <source>
        <dbReference type="Proteomes" id="UP000807370"/>
    </source>
</evidence>
<dbReference type="InterPro" id="IPR000674">
    <property type="entry name" value="Ald_Oxase/Xan_DH_a/b"/>
</dbReference>
<name>A0ABS0PPI6_9BRAD</name>
<dbReference type="InterPro" id="IPR037165">
    <property type="entry name" value="AldOxase/xan_DH_Mopterin-bd_sf"/>
</dbReference>
<dbReference type="Pfam" id="PF20256">
    <property type="entry name" value="MoCoBD_2"/>
    <property type="match status" value="1"/>
</dbReference>
<dbReference type="InterPro" id="IPR008274">
    <property type="entry name" value="AldOxase/xan_DH_MoCoBD1"/>
</dbReference>
<dbReference type="RefSeq" id="WP_197960286.1">
    <property type="nucleotide sequence ID" value="NZ_JACCHP010000008.1"/>
</dbReference>
<evidence type="ECO:0000256" key="1">
    <source>
        <dbReference type="ARBA" id="ARBA00022505"/>
    </source>
</evidence>
<keyword evidence="1" id="KW-0500">Molybdenum</keyword>
<dbReference type="Pfam" id="PF01315">
    <property type="entry name" value="Ald_Xan_dh_C"/>
    <property type="match status" value="1"/>
</dbReference>
<dbReference type="Pfam" id="PF02738">
    <property type="entry name" value="MoCoBD_1"/>
    <property type="match status" value="1"/>
</dbReference>
<keyword evidence="5" id="KW-1185">Reference proteome</keyword>
<dbReference type="InterPro" id="IPR046867">
    <property type="entry name" value="AldOxase/xan_DH_MoCoBD2"/>
</dbReference>